<dbReference type="EMBL" id="FRAA01000006">
    <property type="protein sequence ID" value="SHK57030.1"/>
    <property type="molecule type" value="Genomic_DNA"/>
</dbReference>
<evidence type="ECO:0000313" key="3">
    <source>
        <dbReference type="Proteomes" id="UP000184474"/>
    </source>
</evidence>
<accession>A0A1M6TJB2</accession>
<proteinExistence type="predicted"/>
<gene>
    <name evidence="2" type="ORF">SAMN04488028_10667</name>
</gene>
<feature type="domain" description="YdhG-like" evidence="1">
    <location>
        <begin position="17"/>
        <end position="108"/>
    </location>
</feature>
<dbReference type="STRING" id="156994.SAMN04488028_10667"/>
<protein>
    <recommendedName>
        <fullName evidence="1">YdhG-like domain-containing protein</fullName>
    </recommendedName>
</protein>
<sequence>MNAILTYIHSKPAAQSALLQHLHQIVSQHPKIQGKISYSLPCYKIKSPVCHLNPFKDGSVEIVFWRGRELSNESGVLDFKDRKRMAGITYSSIEEVDEEVLNQVLHEAYLLDETVEHKPMKLG</sequence>
<dbReference type="RefSeq" id="WP_073123717.1">
    <property type="nucleotide sequence ID" value="NZ_FRAA01000006.1"/>
</dbReference>
<evidence type="ECO:0000313" key="2">
    <source>
        <dbReference type="EMBL" id="SHK57030.1"/>
    </source>
</evidence>
<evidence type="ECO:0000259" key="1">
    <source>
        <dbReference type="Pfam" id="PF08818"/>
    </source>
</evidence>
<dbReference type="SUPFAM" id="SSF159888">
    <property type="entry name" value="YdhG-like"/>
    <property type="match status" value="1"/>
</dbReference>
<dbReference type="AlphaFoldDB" id="A0A1M6TJB2"/>
<keyword evidence="3" id="KW-1185">Reference proteome</keyword>
<reference evidence="3" key="1">
    <citation type="submission" date="2016-11" db="EMBL/GenBank/DDBJ databases">
        <authorList>
            <person name="Varghese N."/>
            <person name="Submissions S."/>
        </authorList>
    </citation>
    <scope>NUCLEOTIDE SEQUENCE [LARGE SCALE GENOMIC DNA]</scope>
    <source>
        <strain evidence="3">DSM 26134</strain>
    </source>
</reference>
<dbReference type="Gene3D" id="3.90.1150.200">
    <property type="match status" value="1"/>
</dbReference>
<name>A0A1M6TJB2_REIAG</name>
<dbReference type="Pfam" id="PF08818">
    <property type="entry name" value="DUF1801"/>
    <property type="match status" value="1"/>
</dbReference>
<dbReference type="Proteomes" id="UP000184474">
    <property type="component" value="Unassembled WGS sequence"/>
</dbReference>
<organism evidence="2 3">
    <name type="scientific">Reichenbachiella agariperforans</name>
    <dbReference type="NCBI Taxonomy" id="156994"/>
    <lineage>
        <taxon>Bacteria</taxon>
        <taxon>Pseudomonadati</taxon>
        <taxon>Bacteroidota</taxon>
        <taxon>Cytophagia</taxon>
        <taxon>Cytophagales</taxon>
        <taxon>Reichenbachiellaceae</taxon>
        <taxon>Reichenbachiella</taxon>
    </lineage>
</organism>
<dbReference type="InterPro" id="IPR014922">
    <property type="entry name" value="YdhG-like"/>
</dbReference>